<organism evidence="2 3">
    <name type="scientific">Bariatricus massiliensis</name>
    <dbReference type="NCBI Taxonomy" id="1745713"/>
    <lineage>
        <taxon>Bacteria</taxon>
        <taxon>Bacillati</taxon>
        <taxon>Bacillota</taxon>
        <taxon>Clostridia</taxon>
        <taxon>Lachnospirales</taxon>
        <taxon>Lachnospiraceae</taxon>
        <taxon>Bariatricus</taxon>
    </lineage>
</organism>
<keyword evidence="1" id="KW-0812">Transmembrane</keyword>
<feature type="transmembrane region" description="Helical" evidence="1">
    <location>
        <begin position="28"/>
        <end position="47"/>
    </location>
</feature>
<feature type="transmembrane region" description="Helical" evidence="1">
    <location>
        <begin position="247"/>
        <end position="268"/>
    </location>
</feature>
<protein>
    <recommendedName>
        <fullName evidence="4">ABC transporter permease</fullName>
    </recommendedName>
</protein>
<keyword evidence="3" id="KW-1185">Reference proteome</keyword>
<sequence length="323" mass="37658">MLGKIFKHILISLCLSVSVTGFHFNKEFFVIQLFIFCLLENTALLSWQIYHRKGKIRHAAKMIWLILWVLPFLSYLSHYVVMLMFLLWLILLIDSLFVLNLNRPKYEAQMMFMEKILAAQNHNNTFLLSQYAEEKKLFSLSQQNRTLNQKFISKYPFIWKSKTSIFRLEKSKIIIGIVIFVGTFFVYKNPVFWSLPFLEQSGVRYSLLIFGMLAVFQLTIQSMLHQLDSISEKANEGLFLPFSDKEIIAQFTIIPVAVMLFLLCVIAIILKSSFIQFCLGAGILSGLTIVLFYLQLKHKNLLTKYYFLITIAILAVSLFMSYK</sequence>
<dbReference type="RefSeq" id="WP_154670261.1">
    <property type="nucleotide sequence ID" value="NZ_JAJCIQ010000002.1"/>
</dbReference>
<feature type="transmembrane region" description="Helical" evidence="1">
    <location>
        <begin position="274"/>
        <end position="293"/>
    </location>
</feature>
<feature type="transmembrane region" description="Helical" evidence="1">
    <location>
        <begin position="305"/>
        <end position="322"/>
    </location>
</feature>
<keyword evidence="1" id="KW-1133">Transmembrane helix</keyword>
<keyword evidence="1" id="KW-0472">Membrane</keyword>
<comment type="caution">
    <text evidence="2">The sequence shown here is derived from an EMBL/GenBank/DDBJ whole genome shotgun (WGS) entry which is preliminary data.</text>
</comment>
<feature type="transmembrane region" description="Helical" evidence="1">
    <location>
        <begin position="5"/>
        <end position="22"/>
    </location>
</feature>
<evidence type="ECO:0008006" key="4">
    <source>
        <dbReference type="Google" id="ProtNLM"/>
    </source>
</evidence>
<dbReference type="EMBL" id="JAJCIS010000002">
    <property type="protein sequence ID" value="MCB7386914.1"/>
    <property type="molecule type" value="Genomic_DNA"/>
</dbReference>
<feature type="transmembrane region" description="Helical" evidence="1">
    <location>
        <begin position="207"/>
        <end position="227"/>
    </location>
</feature>
<evidence type="ECO:0000313" key="3">
    <source>
        <dbReference type="Proteomes" id="UP001299546"/>
    </source>
</evidence>
<gene>
    <name evidence="2" type="ORF">LIZ65_06400</name>
</gene>
<feature type="transmembrane region" description="Helical" evidence="1">
    <location>
        <begin position="59"/>
        <end position="76"/>
    </location>
</feature>
<feature type="transmembrane region" description="Helical" evidence="1">
    <location>
        <begin position="171"/>
        <end position="187"/>
    </location>
</feature>
<dbReference type="Proteomes" id="UP001299546">
    <property type="component" value="Unassembled WGS sequence"/>
</dbReference>
<reference evidence="2 3" key="1">
    <citation type="submission" date="2021-10" db="EMBL/GenBank/DDBJ databases">
        <title>Collection of gut derived symbiotic bacterial strains cultured from healthy donors.</title>
        <authorList>
            <person name="Lin H."/>
            <person name="Littmann E."/>
            <person name="Kohout C."/>
            <person name="Pamer E.G."/>
        </authorList>
    </citation>
    <scope>NUCLEOTIDE SEQUENCE [LARGE SCALE GENOMIC DNA]</scope>
    <source>
        <strain evidence="2 3">DFI.1.165</strain>
    </source>
</reference>
<name>A0ABS8DFD7_9FIRM</name>
<proteinExistence type="predicted"/>
<accession>A0ABS8DFD7</accession>
<evidence type="ECO:0000256" key="1">
    <source>
        <dbReference type="SAM" id="Phobius"/>
    </source>
</evidence>
<evidence type="ECO:0000313" key="2">
    <source>
        <dbReference type="EMBL" id="MCB7386914.1"/>
    </source>
</evidence>